<organism evidence="2 3">
    <name type="scientific">Magallana gigas</name>
    <name type="common">Pacific oyster</name>
    <name type="synonym">Crassostrea gigas</name>
    <dbReference type="NCBI Taxonomy" id="29159"/>
    <lineage>
        <taxon>Eukaryota</taxon>
        <taxon>Metazoa</taxon>
        <taxon>Spiralia</taxon>
        <taxon>Lophotrochozoa</taxon>
        <taxon>Mollusca</taxon>
        <taxon>Bivalvia</taxon>
        <taxon>Autobranchia</taxon>
        <taxon>Pteriomorphia</taxon>
        <taxon>Ostreida</taxon>
        <taxon>Ostreoidea</taxon>
        <taxon>Ostreidae</taxon>
        <taxon>Magallana</taxon>
    </lineage>
</organism>
<feature type="compositionally biased region" description="Basic and acidic residues" evidence="1">
    <location>
        <begin position="146"/>
        <end position="166"/>
    </location>
</feature>
<keyword evidence="3" id="KW-1185">Reference proteome</keyword>
<accession>A0A8W8LXE1</accession>
<feature type="region of interest" description="Disordered" evidence="1">
    <location>
        <begin position="144"/>
        <end position="166"/>
    </location>
</feature>
<protein>
    <submittedName>
        <fullName evidence="2">Uncharacterized protein</fullName>
    </submittedName>
</protein>
<evidence type="ECO:0000313" key="2">
    <source>
        <dbReference type="EnsemblMetazoa" id="G3019.12:cds"/>
    </source>
</evidence>
<dbReference type="AlphaFoldDB" id="A0A8W8LXE1"/>
<dbReference type="Proteomes" id="UP000005408">
    <property type="component" value="Unassembled WGS sequence"/>
</dbReference>
<name>A0A8W8LXE1_MAGGI</name>
<dbReference type="EnsemblMetazoa" id="G3019.12">
    <property type="protein sequence ID" value="G3019.12:cds"/>
    <property type="gene ID" value="G3019"/>
</dbReference>
<evidence type="ECO:0000313" key="3">
    <source>
        <dbReference type="Proteomes" id="UP000005408"/>
    </source>
</evidence>
<feature type="compositionally biased region" description="Polar residues" evidence="1">
    <location>
        <begin position="219"/>
        <end position="238"/>
    </location>
</feature>
<evidence type="ECO:0000256" key="1">
    <source>
        <dbReference type="SAM" id="MobiDB-lite"/>
    </source>
</evidence>
<reference evidence="2" key="1">
    <citation type="submission" date="2022-08" db="UniProtKB">
        <authorList>
            <consortium name="EnsemblMetazoa"/>
        </authorList>
    </citation>
    <scope>IDENTIFICATION</scope>
    <source>
        <strain evidence="2">05x7-T-G4-1.051#20</strain>
    </source>
</reference>
<feature type="region of interest" description="Disordered" evidence="1">
    <location>
        <begin position="219"/>
        <end position="258"/>
    </location>
</feature>
<feature type="compositionally biased region" description="Basic and acidic residues" evidence="1">
    <location>
        <begin position="240"/>
        <end position="257"/>
    </location>
</feature>
<sequence>MNTQKRVSFGSKGSMVETWIIEDFPEHHTESEDNFFKNLVNSADIKEPSPKFQEYVRICDLDDLVDDIQIKKTSQPSHEKARNNKVTFCDTPNEIASASPAPPSEPASTGTTEIVVLSDSPLGIWPVKALGQKLTDASLGLSLSGKMEEPREGSLESRDNPFKPDGELCKEAEDILKRATIIRDKFILNENREKGASKTSLKDTANGDSPLQAVQEENISQTTVNQSKSSPVSIQPKQNGVEDKKVSPDSVRVDVVDSHAINDVSFKDKKKQKKCCSVM</sequence>
<proteinExistence type="predicted"/>